<dbReference type="HOGENOM" id="CLU_3137545_0_0_0"/>
<dbReference type="GeneID" id="87108222"/>
<proteinExistence type="predicted"/>
<sequence length="49" mass="5656" precursor="true">MKRLITLLAFVLFATAAVIALEKSPDYYTSQKETKSIMEFTIHSMMKEK</sequence>
<dbReference type="AlphaFoldDB" id="I2F875"/>
<dbReference type="EMBL" id="CP003532">
    <property type="protein sequence ID" value="AFK08128.1"/>
    <property type="molecule type" value="Genomic_DNA"/>
</dbReference>
<dbReference type="Proteomes" id="UP000002881">
    <property type="component" value="Chromosome"/>
</dbReference>
<name>I2F875_9BACT</name>
<protein>
    <submittedName>
        <fullName evidence="1">Uncharacterized protein</fullName>
    </submittedName>
</protein>
<evidence type="ECO:0000313" key="1">
    <source>
        <dbReference type="EMBL" id="AFK08128.1"/>
    </source>
</evidence>
<accession>I2F875</accession>
<dbReference type="RefSeq" id="WP_006489559.1">
    <property type="nucleotide sequence ID" value="NC_017934.1"/>
</dbReference>
<evidence type="ECO:0000313" key="2">
    <source>
        <dbReference type="Proteomes" id="UP000002881"/>
    </source>
</evidence>
<reference evidence="1 2" key="1">
    <citation type="journal article" date="2012" name="Genome Biol. Evol.">
        <title>Genome Sequence of the Mesophilic Thermotogales Bacterium Mesotoga prima MesG1.Ag.4.2 Reveals the Largest Thermotogales Genome To Date.</title>
        <authorList>
            <person name="Zhaxybayeva O."/>
            <person name="Swithers K.S."/>
            <person name="Foght J."/>
            <person name="Green A.G."/>
            <person name="Bruce D."/>
            <person name="Detter C."/>
            <person name="Han S."/>
            <person name="Teshima H."/>
            <person name="Han J."/>
            <person name="Woyke T."/>
            <person name="Pitluck S."/>
            <person name="Nolan M."/>
            <person name="Ivanova N."/>
            <person name="Pati A."/>
            <person name="Land M.L."/>
            <person name="Dlutek M."/>
            <person name="Doolittle W.F."/>
            <person name="Noll K.M."/>
            <person name="Nesbo C.L."/>
        </authorList>
    </citation>
    <scope>NUCLEOTIDE SEQUENCE [LARGE SCALE GENOMIC DNA]</scope>
    <source>
        <strain evidence="2">mesG1.Ag.4.2</strain>
    </source>
</reference>
<gene>
    <name evidence="1" type="ORF">Theba_2523</name>
</gene>
<organism evidence="1 2">
    <name type="scientific">Mesotoga prima MesG1.Ag.4.2</name>
    <dbReference type="NCBI Taxonomy" id="660470"/>
    <lineage>
        <taxon>Bacteria</taxon>
        <taxon>Thermotogati</taxon>
        <taxon>Thermotogota</taxon>
        <taxon>Thermotogae</taxon>
        <taxon>Kosmotogales</taxon>
        <taxon>Kosmotogaceae</taxon>
        <taxon>Mesotoga</taxon>
    </lineage>
</organism>
<keyword evidence="2" id="KW-1185">Reference proteome</keyword>
<dbReference type="KEGG" id="mpg:Theba_2523"/>